<evidence type="ECO:0000256" key="2">
    <source>
        <dbReference type="ARBA" id="ARBA00022801"/>
    </source>
</evidence>
<keyword evidence="2" id="KW-0378">Hydrolase</keyword>
<comment type="similarity">
    <text evidence="1">Belongs to the peptidase S33 family.</text>
</comment>
<dbReference type="AlphaFoldDB" id="A0A9W8MR36"/>
<dbReference type="InterPro" id="IPR000073">
    <property type="entry name" value="AB_hydrolase_1"/>
</dbReference>
<evidence type="ECO:0000259" key="3">
    <source>
        <dbReference type="Pfam" id="PF00561"/>
    </source>
</evidence>
<dbReference type="OrthoDB" id="425534at2759"/>
<sequence length="338" mass="36449">MSRVSYPDAGVNNSTPQISFFTSEAERAAFDLSATALNMEPDSVDGLPERWARMQVLGRLAKDRDPGIFNHVTTDNVARDMLSIVQAHGREKLLYWGISYGSAIGSTFAAMFPDKIERLLIDGVLDVEGYYTMDYANGVLDADKALQTFFDGCAAAGPDRCAFYSPSPSEIKDRLSSLSASLQQPVPAYSPSLPAYGVLNHVTLQRAVYNSLSAPYSTFSVLAQGLKALEAGDASLVFQLAQPVANEAFAAIGCADATPVEDGPEELKAYEERISGLSSFASFPASYRLACSGWKIHPNNFKGPITGNTSYPMLIIGKTADQLTPLAMYVSPLAYFLT</sequence>
<dbReference type="Pfam" id="PF00561">
    <property type="entry name" value="Abhydrolase_1"/>
    <property type="match status" value="1"/>
</dbReference>
<dbReference type="SUPFAM" id="SSF53474">
    <property type="entry name" value="alpha/beta-Hydrolases"/>
    <property type="match status" value="1"/>
</dbReference>
<dbReference type="PANTHER" id="PTHR43248">
    <property type="entry name" value="2-SUCCINYL-6-HYDROXY-2,4-CYCLOHEXADIENE-1-CARBOXYLATE SYNTHASE"/>
    <property type="match status" value="1"/>
</dbReference>
<organism evidence="4 5">
    <name type="scientific">Agrocybe chaxingu</name>
    <dbReference type="NCBI Taxonomy" id="84603"/>
    <lineage>
        <taxon>Eukaryota</taxon>
        <taxon>Fungi</taxon>
        <taxon>Dikarya</taxon>
        <taxon>Basidiomycota</taxon>
        <taxon>Agaricomycotina</taxon>
        <taxon>Agaricomycetes</taxon>
        <taxon>Agaricomycetidae</taxon>
        <taxon>Agaricales</taxon>
        <taxon>Agaricineae</taxon>
        <taxon>Strophariaceae</taxon>
        <taxon>Agrocybe</taxon>
    </lineage>
</organism>
<gene>
    <name evidence="4" type="ORF">NLJ89_g11994</name>
</gene>
<protein>
    <recommendedName>
        <fullName evidence="3">AB hydrolase-1 domain-containing protein</fullName>
    </recommendedName>
</protein>
<accession>A0A9W8MR36</accession>
<name>A0A9W8MR36_9AGAR</name>
<proteinExistence type="inferred from homology"/>
<dbReference type="InterPro" id="IPR051601">
    <property type="entry name" value="Serine_prot/Carboxylest_S33"/>
</dbReference>
<feature type="domain" description="AB hydrolase-1" evidence="3">
    <location>
        <begin position="70"/>
        <end position="137"/>
    </location>
</feature>
<comment type="caution">
    <text evidence="4">The sequence shown here is derived from an EMBL/GenBank/DDBJ whole genome shotgun (WGS) entry which is preliminary data.</text>
</comment>
<dbReference type="Gene3D" id="3.40.50.1820">
    <property type="entry name" value="alpha/beta hydrolase"/>
    <property type="match status" value="1"/>
</dbReference>
<dbReference type="PANTHER" id="PTHR43248:SF25">
    <property type="entry name" value="AB HYDROLASE-1 DOMAIN-CONTAINING PROTEIN-RELATED"/>
    <property type="match status" value="1"/>
</dbReference>
<dbReference type="Proteomes" id="UP001148786">
    <property type="component" value="Unassembled WGS sequence"/>
</dbReference>
<dbReference type="EMBL" id="JANKHO010003345">
    <property type="protein sequence ID" value="KAJ3484269.1"/>
    <property type="molecule type" value="Genomic_DNA"/>
</dbReference>
<dbReference type="GO" id="GO:0016787">
    <property type="term" value="F:hydrolase activity"/>
    <property type="evidence" value="ECO:0007669"/>
    <property type="project" value="UniProtKB-KW"/>
</dbReference>
<dbReference type="InterPro" id="IPR029058">
    <property type="entry name" value="AB_hydrolase_fold"/>
</dbReference>
<reference evidence="4" key="1">
    <citation type="submission" date="2022-07" db="EMBL/GenBank/DDBJ databases">
        <title>Genome Sequence of Agrocybe chaxingu.</title>
        <authorList>
            <person name="Buettner E."/>
        </authorList>
    </citation>
    <scope>NUCLEOTIDE SEQUENCE</scope>
    <source>
        <strain evidence="4">MP-N11</strain>
    </source>
</reference>
<evidence type="ECO:0000256" key="1">
    <source>
        <dbReference type="ARBA" id="ARBA00010088"/>
    </source>
</evidence>
<keyword evidence="5" id="KW-1185">Reference proteome</keyword>
<evidence type="ECO:0000313" key="4">
    <source>
        <dbReference type="EMBL" id="KAJ3484269.1"/>
    </source>
</evidence>
<evidence type="ECO:0000313" key="5">
    <source>
        <dbReference type="Proteomes" id="UP001148786"/>
    </source>
</evidence>